<dbReference type="InterPro" id="IPR051678">
    <property type="entry name" value="AGP_Transferase"/>
</dbReference>
<dbReference type="PANTHER" id="PTHR21310">
    <property type="entry name" value="AMINOGLYCOSIDE PHOSPHOTRANSFERASE-RELATED-RELATED"/>
    <property type="match status" value="1"/>
</dbReference>
<evidence type="ECO:0000313" key="3">
    <source>
        <dbReference type="Proteomes" id="UP000250025"/>
    </source>
</evidence>
<sequence length="338" mass="38881">MTARLDALRHWSASHHGLETAAPELEIVTDDASFRRYFRLHLDNGHSRILMDAPPERENSHAFVEIARQWRSRGIPVPELYHVDLEQGFIEMEDLGDEMLRQRLAHNDQREALMMQAISTSVAIAVLPADDLPVYDAQWLGEELDLFPQWCLAQWLDIAVPEGWPQVREQLVTAVAAQPGVCVHRDFHAQNLMWHDDRLWVIDFQGAVLGPLTFDLVCLLRDRNNAWPESDQERWIEAWRQQAQNAGVMAPVAPEAFRRMFDLTSAQRSLKVLGGFCRLALRDDKPRYLTLLPLFAEHVRQGLTGQPGFETFMQWFDTCFVPALDARLIQHRTGCQES</sequence>
<feature type="domain" description="Aminoglycoside phosphotransferase" evidence="1">
    <location>
        <begin position="25"/>
        <end position="247"/>
    </location>
</feature>
<dbReference type="AlphaFoldDB" id="A0A2Z2H944"/>
<dbReference type="KEGG" id="kus:B9G99_11930"/>
<organism evidence="2 3">
    <name type="scientific">Kushneria konosiri</name>
    <dbReference type="NCBI Taxonomy" id="698828"/>
    <lineage>
        <taxon>Bacteria</taxon>
        <taxon>Pseudomonadati</taxon>
        <taxon>Pseudomonadota</taxon>
        <taxon>Gammaproteobacteria</taxon>
        <taxon>Oceanospirillales</taxon>
        <taxon>Halomonadaceae</taxon>
        <taxon>Kushneria</taxon>
    </lineage>
</organism>
<dbReference type="InterPro" id="IPR011009">
    <property type="entry name" value="Kinase-like_dom_sf"/>
</dbReference>
<keyword evidence="3" id="KW-1185">Reference proteome</keyword>
<dbReference type="OrthoDB" id="9809275at2"/>
<gene>
    <name evidence="2" type="ORF">B9G99_11930</name>
</gene>
<reference evidence="2 3" key="1">
    <citation type="journal article" date="2017" name="Int. J. Syst. Evol. Microbiol.">
        <title>Kushneria konosiri sp. nov., isolated from the Korean salt-fermented seafood Daemi-jeot.</title>
        <authorList>
            <person name="Yun J.H."/>
            <person name="Park S.K."/>
            <person name="Lee J.Y."/>
            <person name="Jung M.J."/>
            <person name="Bae J.W."/>
        </authorList>
    </citation>
    <scope>NUCLEOTIDE SEQUENCE [LARGE SCALE GENOMIC DNA]</scope>
    <source>
        <strain evidence="2 3">X49</strain>
    </source>
</reference>
<protein>
    <recommendedName>
        <fullName evidence="1">Aminoglycoside phosphotransferase domain-containing protein</fullName>
    </recommendedName>
</protein>
<dbReference type="SUPFAM" id="SSF56112">
    <property type="entry name" value="Protein kinase-like (PK-like)"/>
    <property type="match status" value="1"/>
</dbReference>
<proteinExistence type="predicted"/>
<dbReference type="Proteomes" id="UP000250025">
    <property type="component" value="Chromosome"/>
</dbReference>
<dbReference type="Pfam" id="PF01636">
    <property type="entry name" value="APH"/>
    <property type="match status" value="1"/>
</dbReference>
<accession>A0A2Z2H944</accession>
<dbReference type="Gene3D" id="3.30.200.20">
    <property type="entry name" value="Phosphorylase Kinase, domain 1"/>
    <property type="match status" value="1"/>
</dbReference>
<dbReference type="Gene3D" id="3.90.1200.10">
    <property type="match status" value="1"/>
</dbReference>
<dbReference type="EMBL" id="CP021323">
    <property type="protein sequence ID" value="ARS53476.1"/>
    <property type="molecule type" value="Genomic_DNA"/>
</dbReference>
<evidence type="ECO:0000259" key="1">
    <source>
        <dbReference type="Pfam" id="PF01636"/>
    </source>
</evidence>
<dbReference type="InterPro" id="IPR002575">
    <property type="entry name" value="Aminoglycoside_PTrfase"/>
</dbReference>
<evidence type="ECO:0000313" key="2">
    <source>
        <dbReference type="EMBL" id="ARS53476.1"/>
    </source>
</evidence>
<dbReference type="RefSeq" id="WP_086622352.1">
    <property type="nucleotide sequence ID" value="NZ_CP021323.1"/>
</dbReference>
<name>A0A2Z2H944_9GAMM</name>